<dbReference type="InterPro" id="IPR010049">
    <property type="entry name" value="MTA_SAH_Nsdase"/>
</dbReference>
<dbReference type="Pfam" id="PF01048">
    <property type="entry name" value="PNP_UDP_1"/>
    <property type="match status" value="1"/>
</dbReference>
<keyword evidence="8" id="KW-1185">Reference proteome</keyword>
<organism evidence="7 8">
    <name type="scientific">Odoribacter laneus YIT 12061</name>
    <dbReference type="NCBI Taxonomy" id="742817"/>
    <lineage>
        <taxon>Bacteria</taxon>
        <taxon>Pseudomonadati</taxon>
        <taxon>Bacteroidota</taxon>
        <taxon>Bacteroidia</taxon>
        <taxon>Bacteroidales</taxon>
        <taxon>Odoribacteraceae</taxon>
        <taxon>Odoribacter</taxon>
    </lineage>
</organism>
<dbReference type="InterPro" id="IPR000845">
    <property type="entry name" value="Nucleoside_phosphorylase_d"/>
</dbReference>
<dbReference type="GO" id="GO:0008930">
    <property type="term" value="F:methylthioadenosine nucleosidase activity"/>
    <property type="evidence" value="ECO:0007669"/>
    <property type="project" value="InterPro"/>
</dbReference>
<dbReference type="NCBIfam" id="NF004079">
    <property type="entry name" value="PRK05584.1"/>
    <property type="match status" value="1"/>
</dbReference>
<proteinExistence type="predicted"/>
<feature type="domain" description="Nucleoside phosphorylase" evidence="6">
    <location>
        <begin position="2"/>
        <end position="223"/>
    </location>
</feature>
<dbReference type="EC" id="3.2.2.9" evidence="2"/>
<dbReference type="GO" id="GO:0019509">
    <property type="term" value="P:L-methionine salvage from methylthioadenosine"/>
    <property type="evidence" value="ECO:0007669"/>
    <property type="project" value="UniProtKB-UniPathway"/>
</dbReference>
<dbReference type="EMBL" id="ADMC01000019">
    <property type="protein sequence ID" value="EHP48097.1"/>
    <property type="molecule type" value="Genomic_DNA"/>
</dbReference>
<dbReference type="Proteomes" id="UP000004892">
    <property type="component" value="Unassembled WGS sequence"/>
</dbReference>
<dbReference type="RefSeq" id="WP_009136443.1">
    <property type="nucleotide sequence ID" value="NZ_JH594596.1"/>
</dbReference>
<dbReference type="CDD" id="cd09008">
    <property type="entry name" value="MTAN"/>
    <property type="match status" value="1"/>
</dbReference>
<evidence type="ECO:0000256" key="4">
    <source>
        <dbReference type="ARBA" id="ARBA00022801"/>
    </source>
</evidence>
<dbReference type="Gene3D" id="3.40.50.1580">
    <property type="entry name" value="Nucleoside phosphorylase domain"/>
    <property type="match status" value="1"/>
</dbReference>
<dbReference type="PANTHER" id="PTHR46832">
    <property type="entry name" value="5'-METHYLTHIOADENOSINE/S-ADENOSYLHOMOCYSTEINE NUCLEOSIDASE"/>
    <property type="match status" value="1"/>
</dbReference>
<dbReference type="GO" id="GO:0009164">
    <property type="term" value="P:nucleoside catabolic process"/>
    <property type="evidence" value="ECO:0007669"/>
    <property type="project" value="InterPro"/>
</dbReference>
<evidence type="ECO:0000313" key="7">
    <source>
        <dbReference type="EMBL" id="EHP48097.1"/>
    </source>
</evidence>
<gene>
    <name evidence="7" type="ORF">HMPREF9449_01295</name>
</gene>
<dbReference type="NCBIfam" id="TIGR01704">
    <property type="entry name" value="MTA_SAH-Nsdase"/>
    <property type="match status" value="1"/>
</dbReference>
<dbReference type="STRING" id="742817.HMPREF9449_01295"/>
<evidence type="ECO:0000256" key="3">
    <source>
        <dbReference type="ARBA" id="ARBA00022605"/>
    </source>
</evidence>
<evidence type="ECO:0000259" key="6">
    <source>
        <dbReference type="Pfam" id="PF01048"/>
    </source>
</evidence>
<dbReference type="GO" id="GO:0008782">
    <property type="term" value="F:adenosylhomocysteine nucleosidase activity"/>
    <property type="evidence" value="ECO:0007669"/>
    <property type="project" value="UniProtKB-EC"/>
</dbReference>
<dbReference type="GeneID" id="98068873"/>
<evidence type="ECO:0000256" key="2">
    <source>
        <dbReference type="ARBA" id="ARBA00011974"/>
    </source>
</evidence>
<dbReference type="eggNOG" id="COG0775">
    <property type="taxonomic scope" value="Bacteria"/>
</dbReference>
<dbReference type="InterPro" id="IPR035994">
    <property type="entry name" value="Nucleoside_phosphorylase_sf"/>
</dbReference>
<evidence type="ECO:0000313" key="8">
    <source>
        <dbReference type="Proteomes" id="UP000004892"/>
    </source>
</evidence>
<reference evidence="7 8" key="1">
    <citation type="submission" date="2012-01" db="EMBL/GenBank/DDBJ databases">
        <title>The Genome Sequence of Odoribacter laneus YIT 12061.</title>
        <authorList>
            <consortium name="The Broad Institute Genome Sequencing Platform"/>
            <person name="Earl A."/>
            <person name="Ward D."/>
            <person name="Feldgarden M."/>
            <person name="Gevers D."/>
            <person name="Morotomi M."/>
            <person name="Young S.K."/>
            <person name="Zeng Q."/>
            <person name="Gargeya S."/>
            <person name="Fitzgerald M."/>
            <person name="Haas B."/>
            <person name="Abouelleil A."/>
            <person name="Alvarado L."/>
            <person name="Arachchi H.M."/>
            <person name="Berlin A."/>
            <person name="Chapman S.B."/>
            <person name="Gearin G."/>
            <person name="Goldberg J."/>
            <person name="Griggs A."/>
            <person name="Gujja S."/>
            <person name="Hansen M."/>
            <person name="Heiman D."/>
            <person name="Howarth C."/>
            <person name="Larimer J."/>
            <person name="Lui A."/>
            <person name="MacDonald P.J.P."/>
            <person name="McCowen C."/>
            <person name="Montmayeur A."/>
            <person name="Murphy C."/>
            <person name="Neiman D."/>
            <person name="Pearson M."/>
            <person name="Priest M."/>
            <person name="Roberts A."/>
            <person name="Saif S."/>
            <person name="Shea T."/>
            <person name="Sisk P."/>
            <person name="Stolte C."/>
            <person name="Sykes S."/>
            <person name="Wortman J."/>
            <person name="Nusbaum C."/>
            <person name="Birren B."/>
        </authorList>
    </citation>
    <scope>NUCLEOTIDE SEQUENCE [LARGE SCALE GENOMIC DNA]</scope>
    <source>
        <strain evidence="7 8">YIT 12061</strain>
    </source>
</reference>
<keyword evidence="4" id="KW-0378">Hydrolase</keyword>
<evidence type="ECO:0000256" key="5">
    <source>
        <dbReference type="ARBA" id="ARBA00023167"/>
    </source>
</evidence>
<accession>H1DGA9</accession>
<dbReference type="GO" id="GO:0005829">
    <property type="term" value="C:cytosol"/>
    <property type="evidence" value="ECO:0007669"/>
    <property type="project" value="TreeGrafter"/>
</dbReference>
<dbReference type="SUPFAM" id="SSF53167">
    <property type="entry name" value="Purine and uridine phosphorylases"/>
    <property type="match status" value="1"/>
</dbReference>
<evidence type="ECO:0000256" key="1">
    <source>
        <dbReference type="ARBA" id="ARBA00004945"/>
    </source>
</evidence>
<comment type="pathway">
    <text evidence="1">Amino-acid biosynthesis; L-methionine biosynthesis via salvage pathway; S-methyl-5-thio-alpha-D-ribose 1-phosphate from S-methyl-5'-thioadenosine (hydrolase route): step 1/2.</text>
</comment>
<comment type="caution">
    <text evidence="7">The sequence shown here is derived from an EMBL/GenBank/DDBJ whole genome shotgun (WGS) entry which is preliminary data.</text>
</comment>
<keyword evidence="3" id="KW-0028">Amino-acid biosynthesis</keyword>
<dbReference type="GO" id="GO:0019284">
    <property type="term" value="P:L-methionine salvage from S-adenosylmethionine"/>
    <property type="evidence" value="ECO:0007669"/>
    <property type="project" value="TreeGrafter"/>
</dbReference>
<name>H1DGA9_9BACT</name>
<dbReference type="UniPathway" id="UPA00904">
    <property type="reaction ID" value="UER00871"/>
</dbReference>
<dbReference type="HOGENOM" id="CLU_031248_2_2_10"/>
<keyword evidence="5" id="KW-0486">Methionine biosynthesis</keyword>
<dbReference type="PANTHER" id="PTHR46832:SF1">
    <property type="entry name" value="5'-METHYLTHIOADENOSINE_S-ADENOSYLHOMOCYSTEINE NUCLEOSIDASE"/>
    <property type="match status" value="1"/>
</dbReference>
<sequence length="227" mass="25141">MKIGVIVAMDAEFRLIHDLLEEKRETCIGDRVFVQGRSGTKTVVLAKSGIGKVCSALGTLEMIRNFVPDAVINTGVAGGIDRCLGVMDIVVGERTVYHDVWCGGKNAYGQIQGMPVYYEADPHLYRTALSVPAPVNLTGGLICTGDRFITDRTELEAIKNKFPEGLAVDMESCSMAQVCYLEKVPFLSFRVISDTPGVEKHELQYRHFWTAAPQESFEVFREFLKAL</sequence>
<dbReference type="AlphaFoldDB" id="H1DGA9"/>
<protein>
    <recommendedName>
        <fullName evidence="2">adenosylhomocysteine nucleosidase</fullName>
        <ecNumber evidence="2">3.2.2.9</ecNumber>
    </recommendedName>
</protein>
<dbReference type="PATRIC" id="fig|742817.3.peg.1375"/>